<dbReference type="GO" id="GO:0005886">
    <property type="term" value="C:plasma membrane"/>
    <property type="evidence" value="ECO:0007669"/>
    <property type="project" value="TreeGrafter"/>
</dbReference>
<accession>A0A2M8D9F9</accession>
<evidence type="ECO:0000256" key="3">
    <source>
        <dbReference type="ARBA" id="ARBA00022960"/>
    </source>
</evidence>
<sequence length="279" mass="31309">MIIYYPRLAGDRFASMRKQRNIQKRTITFFVTVGLVSIFLFADGYGFLSRSVGFMAVSLWKTQNYAGNLWGGFRNLVRSKKSLVDENTKLKEDLRVLSMKLLDRNLLFEENLDLKEAMGRSVLDRTVLASVLAGPGQSLYDTLIIDIGEDFGVEIGDEVLYAGNIMIGKVTEVLKRSSKVVLFSSPGELTDVLVGDEKITTTAKGRAGGNYEIRLPRDIAIAEGDVVLLPGIMPRIVGYVEYIDVKTSDPFKLILFRDVVDSRQVREVEVVLRDKEIKK</sequence>
<keyword evidence="5" id="KW-0812">Transmembrane</keyword>
<evidence type="ECO:0000256" key="5">
    <source>
        <dbReference type="SAM" id="Phobius"/>
    </source>
</evidence>
<dbReference type="Proteomes" id="UP000229236">
    <property type="component" value="Unassembled WGS sequence"/>
</dbReference>
<protein>
    <recommendedName>
        <fullName evidence="2">Cell shape-determining protein MreC</fullName>
    </recommendedName>
    <alternativeName>
        <fullName evidence="4">Cell shape protein MreC</fullName>
    </alternativeName>
</protein>
<dbReference type="Gene3D" id="2.40.10.350">
    <property type="entry name" value="Rod shape-determining protein MreC, domain 2"/>
    <property type="match status" value="1"/>
</dbReference>
<evidence type="ECO:0000313" key="8">
    <source>
        <dbReference type="Proteomes" id="UP000229236"/>
    </source>
</evidence>
<dbReference type="PANTHER" id="PTHR34138">
    <property type="entry name" value="CELL SHAPE-DETERMINING PROTEIN MREC"/>
    <property type="match status" value="1"/>
</dbReference>
<feature type="transmembrane region" description="Helical" evidence="5">
    <location>
        <begin position="26"/>
        <end position="48"/>
    </location>
</feature>
<reference evidence="8" key="1">
    <citation type="submission" date="2017-09" db="EMBL/GenBank/DDBJ databases">
        <title>Depth-based differentiation of microbial function through sediment-hosted aquifers and enrichment of novel symbionts in the deep terrestrial subsurface.</title>
        <authorList>
            <person name="Probst A.J."/>
            <person name="Ladd B."/>
            <person name="Jarett J.K."/>
            <person name="Geller-Mcgrath D.E."/>
            <person name="Sieber C.M.K."/>
            <person name="Emerson J.B."/>
            <person name="Anantharaman K."/>
            <person name="Thomas B.C."/>
            <person name="Malmstrom R."/>
            <person name="Stieglmeier M."/>
            <person name="Klingl A."/>
            <person name="Woyke T."/>
            <person name="Ryan C.M."/>
            <person name="Banfield J.F."/>
        </authorList>
    </citation>
    <scope>NUCLEOTIDE SEQUENCE [LARGE SCALE GENOMIC DNA]</scope>
</reference>
<comment type="similarity">
    <text evidence="1">Belongs to the MreC family.</text>
</comment>
<comment type="caution">
    <text evidence="7">The sequence shown here is derived from an EMBL/GenBank/DDBJ whole genome shotgun (WGS) entry which is preliminary data.</text>
</comment>
<keyword evidence="5" id="KW-0472">Membrane</keyword>
<evidence type="ECO:0000256" key="2">
    <source>
        <dbReference type="ARBA" id="ARBA00013855"/>
    </source>
</evidence>
<dbReference type="InterPro" id="IPR007221">
    <property type="entry name" value="MreC"/>
</dbReference>
<keyword evidence="3" id="KW-0133">Cell shape</keyword>
<evidence type="ECO:0000256" key="1">
    <source>
        <dbReference type="ARBA" id="ARBA00009369"/>
    </source>
</evidence>
<dbReference type="InterPro" id="IPR042175">
    <property type="entry name" value="Cell/Rod_MreC_2"/>
</dbReference>
<keyword evidence="5" id="KW-1133">Transmembrane helix</keyword>
<gene>
    <name evidence="7" type="ORF">CO088_00765</name>
</gene>
<dbReference type="GO" id="GO:0008360">
    <property type="term" value="P:regulation of cell shape"/>
    <property type="evidence" value="ECO:0007669"/>
    <property type="project" value="UniProtKB-KW"/>
</dbReference>
<dbReference type="Pfam" id="PF04085">
    <property type="entry name" value="MreC"/>
    <property type="match status" value="1"/>
</dbReference>
<dbReference type="InterPro" id="IPR042177">
    <property type="entry name" value="Cell/Rod_1"/>
</dbReference>
<dbReference type="PANTHER" id="PTHR34138:SF1">
    <property type="entry name" value="CELL SHAPE-DETERMINING PROTEIN MREC"/>
    <property type="match status" value="1"/>
</dbReference>
<evidence type="ECO:0000259" key="6">
    <source>
        <dbReference type="Pfam" id="PF04085"/>
    </source>
</evidence>
<feature type="domain" description="Rod shape-determining protein MreC beta-barrel core" evidence="6">
    <location>
        <begin position="136"/>
        <end position="271"/>
    </location>
</feature>
<evidence type="ECO:0000256" key="4">
    <source>
        <dbReference type="ARBA" id="ARBA00032089"/>
    </source>
</evidence>
<dbReference type="EMBL" id="PFTM01000018">
    <property type="protein sequence ID" value="PJB83794.1"/>
    <property type="molecule type" value="Genomic_DNA"/>
</dbReference>
<organism evidence="7 8">
    <name type="scientific">Candidatus Yonathbacteria bacterium CG_4_9_14_0_8_um_filter_46_47</name>
    <dbReference type="NCBI Taxonomy" id="1975106"/>
    <lineage>
        <taxon>Bacteria</taxon>
        <taxon>Candidatus Yonathiibacteriota</taxon>
    </lineage>
</organism>
<dbReference type="InterPro" id="IPR055342">
    <property type="entry name" value="MreC_beta-barrel_core"/>
</dbReference>
<proteinExistence type="inferred from homology"/>
<evidence type="ECO:0000313" key="7">
    <source>
        <dbReference type="EMBL" id="PJB83794.1"/>
    </source>
</evidence>
<dbReference type="AlphaFoldDB" id="A0A2M8D9F9"/>
<name>A0A2M8D9F9_9BACT</name>
<dbReference type="Gene3D" id="2.40.10.340">
    <property type="entry name" value="Rod shape-determining protein MreC, domain 1"/>
    <property type="match status" value="1"/>
</dbReference>